<gene>
    <name evidence="2" type="ORF">NDU88_005955</name>
</gene>
<keyword evidence="3" id="KW-1185">Reference proteome</keyword>
<accession>A0AAV7TVT6</accession>
<protein>
    <submittedName>
        <fullName evidence="2">Uncharacterized protein</fullName>
    </submittedName>
</protein>
<comment type="caution">
    <text evidence="2">The sequence shown here is derived from an EMBL/GenBank/DDBJ whole genome shotgun (WGS) entry which is preliminary data.</text>
</comment>
<keyword evidence="1" id="KW-0812">Transmembrane</keyword>
<proteinExistence type="predicted"/>
<organism evidence="2 3">
    <name type="scientific">Pleurodeles waltl</name>
    <name type="common">Iberian ribbed newt</name>
    <dbReference type="NCBI Taxonomy" id="8319"/>
    <lineage>
        <taxon>Eukaryota</taxon>
        <taxon>Metazoa</taxon>
        <taxon>Chordata</taxon>
        <taxon>Craniata</taxon>
        <taxon>Vertebrata</taxon>
        <taxon>Euteleostomi</taxon>
        <taxon>Amphibia</taxon>
        <taxon>Batrachia</taxon>
        <taxon>Caudata</taxon>
        <taxon>Salamandroidea</taxon>
        <taxon>Salamandridae</taxon>
        <taxon>Pleurodelinae</taxon>
        <taxon>Pleurodeles</taxon>
    </lineage>
</organism>
<keyword evidence="1" id="KW-1133">Transmembrane helix</keyword>
<feature type="transmembrane region" description="Helical" evidence="1">
    <location>
        <begin position="44"/>
        <end position="65"/>
    </location>
</feature>
<keyword evidence="1" id="KW-0472">Membrane</keyword>
<dbReference type="AlphaFoldDB" id="A0AAV7TVT6"/>
<name>A0AAV7TVT6_PLEWA</name>
<evidence type="ECO:0000256" key="1">
    <source>
        <dbReference type="SAM" id="Phobius"/>
    </source>
</evidence>
<evidence type="ECO:0000313" key="2">
    <source>
        <dbReference type="EMBL" id="KAJ1180738.1"/>
    </source>
</evidence>
<reference evidence="2" key="1">
    <citation type="journal article" date="2022" name="bioRxiv">
        <title>Sequencing and chromosome-scale assembly of the giantPleurodeles waltlgenome.</title>
        <authorList>
            <person name="Brown T."/>
            <person name="Elewa A."/>
            <person name="Iarovenko S."/>
            <person name="Subramanian E."/>
            <person name="Araus A.J."/>
            <person name="Petzold A."/>
            <person name="Susuki M."/>
            <person name="Suzuki K.-i.T."/>
            <person name="Hayashi T."/>
            <person name="Toyoda A."/>
            <person name="Oliveira C."/>
            <person name="Osipova E."/>
            <person name="Leigh N.D."/>
            <person name="Simon A."/>
            <person name="Yun M.H."/>
        </authorList>
    </citation>
    <scope>NUCLEOTIDE SEQUENCE</scope>
    <source>
        <strain evidence="2">20211129_DDA</strain>
        <tissue evidence="2">Liver</tissue>
    </source>
</reference>
<dbReference type="Proteomes" id="UP001066276">
    <property type="component" value="Chromosome 3_2"/>
</dbReference>
<sequence length="68" mass="7607">MTHERLPTKAELGQHAVEAAAGMSNIDFRLDEQMKRCPKNAARFIVFVFGSLKSALLAADIPLRFTFK</sequence>
<dbReference type="EMBL" id="JANPWB010000006">
    <property type="protein sequence ID" value="KAJ1180738.1"/>
    <property type="molecule type" value="Genomic_DNA"/>
</dbReference>
<evidence type="ECO:0000313" key="3">
    <source>
        <dbReference type="Proteomes" id="UP001066276"/>
    </source>
</evidence>